<evidence type="ECO:0000256" key="1">
    <source>
        <dbReference type="SAM" id="MobiDB-lite"/>
    </source>
</evidence>
<comment type="caution">
    <text evidence="3">The sequence shown here is derived from an EMBL/GenBank/DDBJ whole genome shotgun (WGS) entry which is preliminary data.</text>
</comment>
<dbReference type="Pfam" id="PF00171">
    <property type="entry name" value="Aldedh"/>
    <property type="match status" value="1"/>
</dbReference>
<dbReference type="InterPro" id="IPR015590">
    <property type="entry name" value="Aldehyde_DH_dom"/>
</dbReference>
<keyword evidence="4" id="KW-1185">Reference proteome</keyword>
<sequence length="84" mass="9015">MLTVQVQPFATEEETIAPANSTPYGLAAGLQTSDLARAHRVAARMDVGIVWVDDWTMLPSTGPAPSARPPPDGPSRRPGRGRHR</sequence>
<dbReference type="Gene3D" id="3.40.309.10">
    <property type="entry name" value="Aldehyde Dehydrogenase, Chain A, domain 2"/>
    <property type="match status" value="1"/>
</dbReference>
<protein>
    <recommendedName>
        <fullName evidence="2">Aldehyde dehydrogenase domain-containing protein</fullName>
    </recommendedName>
</protein>
<dbReference type="EMBL" id="BAAAZX010000015">
    <property type="protein sequence ID" value="GAA4005054.1"/>
    <property type="molecule type" value="Genomic_DNA"/>
</dbReference>
<organism evidence="3 4">
    <name type="scientific">Streptomyces plumbiresistens</name>
    <dbReference type="NCBI Taxonomy" id="511811"/>
    <lineage>
        <taxon>Bacteria</taxon>
        <taxon>Bacillati</taxon>
        <taxon>Actinomycetota</taxon>
        <taxon>Actinomycetes</taxon>
        <taxon>Kitasatosporales</taxon>
        <taxon>Streptomycetaceae</taxon>
        <taxon>Streptomyces</taxon>
    </lineage>
</organism>
<dbReference type="PANTHER" id="PTHR11699">
    <property type="entry name" value="ALDEHYDE DEHYDROGENASE-RELATED"/>
    <property type="match status" value="1"/>
</dbReference>
<accession>A0ABP7S0S5</accession>
<evidence type="ECO:0000313" key="4">
    <source>
        <dbReference type="Proteomes" id="UP001500456"/>
    </source>
</evidence>
<evidence type="ECO:0000313" key="3">
    <source>
        <dbReference type="EMBL" id="GAA4005054.1"/>
    </source>
</evidence>
<proteinExistence type="predicted"/>
<gene>
    <name evidence="3" type="ORF">GCM10022232_50670</name>
</gene>
<feature type="domain" description="Aldehyde dehydrogenase" evidence="2">
    <location>
        <begin position="5"/>
        <end position="59"/>
    </location>
</feature>
<dbReference type="InterPro" id="IPR016163">
    <property type="entry name" value="Ald_DH_C"/>
</dbReference>
<evidence type="ECO:0000259" key="2">
    <source>
        <dbReference type="Pfam" id="PF00171"/>
    </source>
</evidence>
<name>A0ABP7S0S5_9ACTN</name>
<dbReference type="SUPFAM" id="SSF53720">
    <property type="entry name" value="ALDH-like"/>
    <property type="match status" value="1"/>
</dbReference>
<dbReference type="InterPro" id="IPR016161">
    <property type="entry name" value="Ald_DH/histidinol_DH"/>
</dbReference>
<reference evidence="4" key="1">
    <citation type="journal article" date="2019" name="Int. J. Syst. Evol. Microbiol.">
        <title>The Global Catalogue of Microorganisms (GCM) 10K type strain sequencing project: providing services to taxonomists for standard genome sequencing and annotation.</title>
        <authorList>
            <consortium name="The Broad Institute Genomics Platform"/>
            <consortium name="The Broad Institute Genome Sequencing Center for Infectious Disease"/>
            <person name="Wu L."/>
            <person name="Ma J."/>
        </authorList>
    </citation>
    <scope>NUCLEOTIDE SEQUENCE [LARGE SCALE GENOMIC DNA]</scope>
    <source>
        <strain evidence="4">JCM 16924</strain>
    </source>
</reference>
<feature type="region of interest" description="Disordered" evidence="1">
    <location>
        <begin position="58"/>
        <end position="84"/>
    </location>
</feature>
<dbReference type="Proteomes" id="UP001500456">
    <property type="component" value="Unassembled WGS sequence"/>
</dbReference>